<comment type="caution">
    <text evidence="2">The sequence shown here is derived from an EMBL/GenBank/DDBJ whole genome shotgun (WGS) entry which is preliminary data.</text>
</comment>
<name>A0ABS9L906_9MICC</name>
<protein>
    <submittedName>
        <fullName evidence="2">Uncharacterized protein</fullName>
    </submittedName>
</protein>
<keyword evidence="1" id="KW-0472">Membrane</keyword>
<keyword evidence="1" id="KW-1133">Transmembrane helix</keyword>
<reference evidence="2" key="1">
    <citation type="submission" date="2022-01" db="EMBL/GenBank/DDBJ databases">
        <authorList>
            <person name="Jo J.-H."/>
            <person name="Im W.-T."/>
        </authorList>
    </citation>
    <scope>NUCLEOTIDE SEQUENCE</scope>
    <source>
        <strain evidence="2">I2-34</strain>
    </source>
</reference>
<evidence type="ECO:0000313" key="3">
    <source>
        <dbReference type="Proteomes" id="UP001165368"/>
    </source>
</evidence>
<proteinExistence type="predicted"/>
<evidence type="ECO:0000256" key="1">
    <source>
        <dbReference type="SAM" id="Phobius"/>
    </source>
</evidence>
<feature type="transmembrane region" description="Helical" evidence="1">
    <location>
        <begin position="44"/>
        <end position="67"/>
    </location>
</feature>
<organism evidence="2 3">
    <name type="scientific">Arthrobacter hankyongi</name>
    <dbReference type="NCBI Taxonomy" id="2904801"/>
    <lineage>
        <taxon>Bacteria</taxon>
        <taxon>Bacillati</taxon>
        <taxon>Actinomycetota</taxon>
        <taxon>Actinomycetes</taxon>
        <taxon>Micrococcales</taxon>
        <taxon>Micrococcaceae</taxon>
        <taxon>Arthrobacter</taxon>
    </lineage>
</organism>
<accession>A0ABS9L906</accession>
<dbReference type="EMBL" id="JAKLTQ010000010">
    <property type="protein sequence ID" value="MCG2622998.1"/>
    <property type="molecule type" value="Genomic_DNA"/>
</dbReference>
<keyword evidence="1" id="KW-0812">Transmembrane</keyword>
<dbReference type="Proteomes" id="UP001165368">
    <property type="component" value="Unassembled WGS sequence"/>
</dbReference>
<evidence type="ECO:0000313" key="2">
    <source>
        <dbReference type="EMBL" id="MCG2622998.1"/>
    </source>
</evidence>
<sequence>MTMRAGAGLGAAAVLLVLLNPLIIGTFGTTTFVEHAPVAMVVTAVYLLATAACVIFSAVLVAASLIMRHAELLKSESR</sequence>
<gene>
    <name evidence="2" type="ORF">LVY72_13935</name>
</gene>
<keyword evidence="3" id="KW-1185">Reference proteome</keyword>
<dbReference type="RefSeq" id="WP_237821869.1">
    <property type="nucleotide sequence ID" value="NZ_JAKLTQ010000010.1"/>
</dbReference>